<gene>
    <name evidence="2" type="ORF">C8A05DRAFT_34110</name>
</gene>
<comment type="caution">
    <text evidence="2">The sequence shown here is derived from an EMBL/GenBank/DDBJ whole genome shotgun (WGS) entry which is preliminary data.</text>
</comment>
<keyword evidence="1" id="KW-0812">Transmembrane</keyword>
<evidence type="ECO:0000313" key="2">
    <source>
        <dbReference type="EMBL" id="KAK3902203.1"/>
    </source>
</evidence>
<dbReference type="Proteomes" id="UP001303889">
    <property type="component" value="Unassembled WGS sequence"/>
</dbReference>
<evidence type="ECO:0000313" key="3">
    <source>
        <dbReference type="Proteomes" id="UP001303889"/>
    </source>
</evidence>
<sequence length="232" mass="25062">MMQQVVAAPAVDAPPHVSPRGMWVSKLVLRIIEFALAISIIGLVSALAESVFYGIGTLIIITPQAAVSVVWTFCDFICILARGGRRGIHPGANVALDLLLWLGLVAGTIVLWLVGLASDIAGYDSYSYISGSSRYYTSYYNGSIAGRGQAILGLAATLTVFHFTSFVIACVETHQRNRAARIVYVTTPMVFTPPYFPQYGQPQYGQPQYTQPVAYAPTPPPMVYQPDGTKPA</sequence>
<evidence type="ECO:0008006" key="4">
    <source>
        <dbReference type="Google" id="ProtNLM"/>
    </source>
</evidence>
<feature type="transmembrane region" description="Helical" evidence="1">
    <location>
        <begin position="54"/>
        <end position="81"/>
    </location>
</feature>
<proteinExistence type="predicted"/>
<evidence type="ECO:0000256" key="1">
    <source>
        <dbReference type="SAM" id="Phobius"/>
    </source>
</evidence>
<feature type="transmembrane region" description="Helical" evidence="1">
    <location>
        <begin position="27"/>
        <end position="48"/>
    </location>
</feature>
<keyword evidence="1" id="KW-1133">Transmembrane helix</keyword>
<keyword evidence="3" id="KW-1185">Reference proteome</keyword>
<reference evidence="2" key="2">
    <citation type="submission" date="2023-05" db="EMBL/GenBank/DDBJ databases">
        <authorList>
            <consortium name="Lawrence Berkeley National Laboratory"/>
            <person name="Steindorff A."/>
            <person name="Hensen N."/>
            <person name="Bonometti L."/>
            <person name="Westerberg I."/>
            <person name="Brannstrom I.O."/>
            <person name="Guillou S."/>
            <person name="Cros-Aarteil S."/>
            <person name="Calhoun S."/>
            <person name="Haridas S."/>
            <person name="Kuo A."/>
            <person name="Mondo S."/>
            <person name="Pangilinan J."/>
            <person name="Riley R."/>
            <person name="Labutti K."/>
            <person name="Andreopoulos B."/>
            <person name="Lipzen A."/>
            <person name="Chen C."/>
            <person name="Yanf M."/>
            <person name="Daum C."/>
            <person name="Ng V."/>
            <person name="Clum A."/>
            <person name="Ohm R."/>
            <person name="Martin F."/>
            <person name="Silar P."/>
            <person name="Natvig D."/>
            <person name="Lalanne C."/>
            <person name="Gautier V."/>
            <person name="Ament-Velasquez S.L."/>
            <person name="Kruys A."/>
            <person name="Hutchinson M.I."/>
            <person name="Powell A.J."/>
            <person name="Barry K."/>
            <person name="Miller A.N."/>
            <person name="Grigoriev I.V."/>
            <person name="Debuchy R."/>
            <person name="Gladieux P."/>
            <person name="Thoren M.H."/>
            <person name="Johannesson H."/>
        </authorList>
    </citation>
    <scope>NUCLEOTIDE SEQUENCE</scope>
    <source>
        <strain evidence="2">CBS 103.79</strain>
    </source>
</reference>
<feature type="transmembrane region" description="Helical" evidence="1">
    <location>
        <begin position="93"/>
        <end position="114"/>
    </location>
</feature>
<keyword evidence="1" id="KW-0472">Membrane</keyword>
<name>A0AAN6ML40_9PEZI</name>
<organism evidence="2 3">
    <name type="scientific">Staphylotrichum tortipilum</name>
    <dbReference type="NCBI Taxonomy" id="2831512"/>
    <lineage>
        <taxon>Eukaryota</taxon>
        <taxon>Fungi</taxon>
        <taxon>Dikarya</taxon>
        <taxon>Ascomycota</taxon>
        <taxon>Pezizomycotina</taxon>
        <taxon>Sordariomycetes</taxon>
        <taxon>Sordariomycetidae</taxon>
        <taxon>Sordariales</taxon>
        <taxon>Chaetomiaceae</taxon>
        <taxon>Staphylotrichum</taxon>
    </lineage>
</organism>
<dbReference type="AlphaFoldDB" id="A0AAN6ML40"/>
<feature type="transmembrane region" description="Helical" evidence="1">
    <location>
        <begin position="150"/>
        <end position="171"/>
    </location>
</feature>
<dbReference type="EMBL" id="MU855526">
    <property type="protein sequence ID" value="KAK3902203.1"/>
    <property type="molecule type" value="Genomic_DNA"/>
</dbReference>
<accession>A0AAN6ML40</accession>
<reference evidence="2" key="1">
    <citation type="journal article" date="2023" name="Mol. Phylogenet. Evol.">
        <title>Genome-scale phylogeny and comparative genomics of the fungal order Sordariales.</title>
        <authorList>
            <person name="Hensen N."/>
            <person name="Bonometti L."/>
            <person name="Westerberg I."/>
            <person name="Brannstrom I.O."/>
            <person name="Guillou S."/>
            <person name="Cros-Aarteil S."/>
            <person name="Calhoun S."/>
            <person name="Haridas S."/>
            <person name="Kuo A."/>
            <person name="Mondo S."/>
            <person name="Pangilinan J."/>
            <person name="Riley R."/>
            <person name="LaButti K."/>
            <person name="Andreopoulos B."/>
            <person name="Lipzen A."/>
            <person name="Chen C."/>
            <person name="Yan M."/>
            <person name="Daum C."/>
            <person name="Ng V."/>
            <person name="Clum A."/>
            <person name="Steindorff A."/>
            <person name="Ohm R.A."/>
            <person name="Martin F."/>
            <person name="Silar P."/>
            <person name="Natvig D.O."/>
            <person name="Lalanne C."/>
            <person name="Gautier V."/>
            <person name="Ament-Velasquez S.L."/>
            <person name="Kruys A."/>
            <person name="Hutchinson M.I."/>
            <person name="Powell A.J."/>
            <person name="Barry K."/>
            <person name="Miller A.N."/>
            <person name="Grigoriev I.V."/>
            <person name="Debuchy R."/>
            <person name="Gladieux P."/>
            <person name="Hiltunen Thoren M."/>
            <person name="Johannesson H."/>
        </authorList>
    </citation>
    <scope>NUCLEOTIDE SEQUENCE</scope>
    <source>
        <strain evidence="2">CBS 103.79</strain>
    </source>
</reference>
<protein>
    <recommendedName>
        <fullName evidence="4">MARVEL domain-containing protein</fullName>
    </recommendedName>
</protein>